<dbReference type="Pfam" id="PF13609">
    <property type="entry name" value="Porin_4"/>
    <property type="match status" value="1"/>
</dbReference>
<name>A0A7C9TH85_9BURK</name>
<accession>A0A7C9TH85</accession>
<dbReference type="EMBL" id="JAAGOH010000003">
    <property type="protein sequence ID" value="NDY90280.1"/>
    <property type="molecule type" value="Genomic_DNA"/>
</dbReference>
<evidence type="ECO:0000256" key="4">
    <source>
        <dbReference type="ARBA" id="ARBA00022452"/>
    </source>
</evidence>
<gene>
    <name evidence="13" type="ORF">G3A44_03620</name>
</gene>
<keyword evidence="6 11" id="KW-0732">Signal</keyword>
<keyword evidence="9" id="KW-0472">Membrane</keyword>
<dbReference type="PANTHER" id="PTHR34501">
    <property type="entry name" value="PROTEIN YDDL-RELATED"/>
    <property type="match status" value="1"/>
</dbReference>
<organism evidence="13 14">
    <name type="scientific">Ideonella livida</name>
    <dbReference type="NCBI Taxonomy" id="2707176"/>
    <lineage>
        <taxon>Bacteria</taxon>
        <taxon>Pseudomonadati</taxon>
        <taxon>Pseudomonadota</taxon>
        <taxon>Betaproteobacteria</taxon>
        <taxon>Burkholderiales</taxon>
        <taxon>Sphaerotilaceae</taxon>
        <taxon>Ideonella</taxon>
    </lineage>
</organism>
<dbReference type="GO" id="GO:0009279">
    <property type="term" value="C:cell outer membrane"/>
    <property type="evidence" value="ECO:0007669"/>
    <property type="project" value="UniProtKB-SubCell"/>
</dbReference>
<dbReference type="CDD" id="cd00342">
    <property type="entry name" value="gram_neg_porins"/>
    <property type="match status" value="1"/>
</dbReference>
<proteinExistence type="predicted"/>
<evidence type="ECO:0000256" key="3">
    <source>
        <dbReference type="ARBA" id="ARBA00022448"/>
    </source>
</evidence>
<keyword evidence="10" id="KW-0998">Cell outer membrane</keyword>
<comment type="subunit">
    <text evidence="2">Homotrimer.</text>
</comment>
<dbReference type="GO" id="GO:0046930">
    <property type="term" value="C:pore complex"/>
    <property type="evidence" value="ECO:0007669"/>
    <property type="project" value="UniProtKB-KW"/>
</dbReference>
<comment type="subcellular location">
    <subcellularLocation>
        <location evidence="1">Cell outer membrane</location>
        <topology evidence="1">Multi-pass membrane protein</topology>
    </subcellularLocation>
</comment>
<dbReference type="Proteomes" id="UP000484255">
    <property type="component" value="Unassembled WGS sequence"/>
</dbReference>
<evidence type="ECO:0000256" key="10">
    <source>
        <dbReference type="ARBA" id="ARBA00023237"/>
    </source>
</evidence>
<keyword evidence="4" id="KW-1134">Transmembrane beta strand</keyword>
<dbReference type="InterPro" id="IPR050298">
    <property type="entry name" value="Gram-neg_bact_OMP"/>
</dbReference>
<dbReference type="GO" id="GO:0015288">
    <property type="term" value="F:porin activity"/>
    <property type="evidence" value="ECO:0007669"/>
    <property type="project" value="UniProtKB-KW"/>
</dbReference>
<evidence type="ECO:0000256" key="11">
    <source>
        <dbReference type="SAM" id="SignalP"/>
    </source>
</evidence>
<dbReference type="InterPro" id="IPR033900">
    <property type="entry name" value="Gram_neg_porin_domain"/>
</dbReference>
<evidence type="ECO:0000256" key="6">
    <source>
        <dbReference type="ARBA" id="ARBA00022729"/>
    </source>
</evidence>
<protein>
    <submittedName>
        <fullName evidence="13">Porin</fullName>
    </submittedName>
</protein>
<feature type="chain" id="PRO_5028961636" evidence="11">
    <location>
        <begin position="28"/>
        <end position="336"/>
    </location>
</feature>
<keyword evidence="5" id="KW-0812">Transmembrane</keyword>
<dbReference type="AlphaFoldDB" id="A0A7C9TH85"/>
<evidence type="ECO:0000256" key="7">
    <source>
        <dbReference type="ARBA" id="ARBA00023065"/>
    </source>
</evidence>
<feature type="domain" description="Porin" evidence="12">
    <location>
        <begin position="18"/>
        <end position="315"/>
    </location>
</feature>
<evidence type="ECO:0000256" key="1">
    <source>
        <dbReference type="ARBA" id="ARBA00004571"/>
    </source>
</evidence>
<dbReference type="PANTHER" id="PTHR34501:SF9">
    <property type="entry name" value="MAJOR OUTER MEMBRANE PROTEIN P.IA"/>
    <property type="match status" value="1"/>
</dbReference>
<evidence type="ECO:0000256" key="9">
    <source>
        <dbReference type="ARBA" id="ARBA00023136"/>
    </source>
</evidence>
<evidence type="ECO:0000313" key="13">
    <source>
        <dbReference type="EMBL" id="NDY90280.1"/>
    </source>
</evidence>
<dbReference type="GO" id="GO:0006811">
    <property type="term" value="P:monoatomic ion transport"/>
    <property type="evidence" value="ECO:0007669"/>
    <property type="project" value="UniProtKB-KW"/>
</dbReference>
<evidence type="ECO:0000256" key="8">
    <source>
        <dbReference type="ARBA" id="ARBA00023114"/>
    </source>
</evidence>
<dbReference type="Gene3D" id="2.40.160.10">
    <property type="entry name" value="Porin"/>
    <property type="match status" value="1"/>
</dbReference>
<evidence type="ECO:0000313" key="14">
    <source>
        <dbReference type="Proteomes" id="UP000484255"/>
    </source>
</evidence>
<dbReference type="InterPro" id="IPR023614">
    <property type="entry name" value="Porin_dom_sf"/>
</dbReference>
<keyword evidence="8" id="KW-0626">Porin</keyword>
<dbReference type="SUPFAM" id="SSF56935">
    <property type="entry name" value="Porins"/>
    <property type="match status" value="1"/>
</dbReference>
<sequence length="336" mass="36174">MTAPRHSARIALLALPLALTAALPAQAQTTSGGRSLSLYGRVDLAMGRYAKDVKTSEDTMSEQRDSSTARLGFRATETVNESLTAFAHLEHRFKADTGAQDGTLMWKDKAFVGLAHTTYGEIRLGHQSSPLDMRGVNGRFEAFGGDSLASNGSRGAKFVAKWDNATYYQSATFNGLAFGLAYAPKETALSKNLSGVQLDYQSGPLVLSIGQQTDASATDDWKSLALAGSYDFKVAKVMAIWAKSSDVGTNNLGEQKVLTLGVQVPAGPGQIRASHQRRQDNDALGGAKEARLGLGYQYLLTKSSSVNLSLVRHNYQKASTDNTVPMQYEVALRHNF</sequence>
<keyword evidence="3" id="KW-0813">Transport</keyword>
<evidence type="ECO:0000259" key="12">
    <source>
        <dbReference type="Pfam" id="PF13609"/>
    </source>
</evidence>
<evidence type="ECO:0000256" key="2">
    <source>
        <dbReference type="ARBA" id="ARBA00011233"/>
    </source>
</evidence>
<dbReference type="RefSeq" id="WP_163456141.1">
    <property type="nucleotide sequence ID" value="NZ_JAAGOH010000003.1"/>
</dbReference>
<comment type="caution">
    <text evidence="13">The sequence shown here is derived from an EMBL/GenBank/DDBJ whole genome shotgun (WGS) entry which is preliminary data.</text>
</comment>
<keyword evidence="14" id="KW-1185">Reference proteome</keyword>
<feature type="signal peptide" evidence="11">
    <location>
        <begin position="1"/>
        <end position="27"/>
    </location>
</feature>
<reference evidence="13 14" key="1">
    <citation type="submission" date="2020-02" db="EMBL/GenBank/DDBJ databases">
        <title>Ideonella bacterium strain TBM-1.</title>
        <authorList>
            <person name="Chen W.-M."/>
        </authorList>
    </citation>
    <scope>NUCLEOTIDE SEQUENCE [LARGE SCALE GENOMIC DNA]</scope>
    <source>
        <strain evidence="13 14">TBM-1</strain>
    </source>
</reference>
<keyword evidence="7" id="KW-0406">Ion transport</keyword>
<evidence type="ECO:0000256" key="5">
    <source>
        <dbReference type="ARBA" id="ARBA00022692"/>
    </source>
</evidence>